<evidence type="ECO:0000256" key="7">
    <source>
        <dbReference type="ARBA" id="ARBA00022692"/>
    </source>
</evidence>
<comment type="subunit">
    <text evidence="15">At low DSF concentrations, interacts with RpfF.</text>
</comment>
<evidence type="ECO:0000256" key="4">
    <source>
        <dbReference type="ARBA" id="ARBA00022475"/>
    </source>
</evidence>
<evidence type="ECO:0000256" key="3">
    <source>
        <dbReference type="ARBA" id="ARBA00012438"/>
    </source>
</evidence>
<feature type="domain" description="Histidine kinase" evidence="21">
    <location>
        <begin position="171"/>
        <end position="392"/>
    </location>
</feature>
<evidence type="ECO:0000259" key="23">
    <source>
        <dbReference type="PROSITE" id="PS50894"/>
    </source>
</evidence>
<evidence type="ECO:0000256" key="1">
    <source>
        <dbReference type="ARBA" id="ARBA00000085"/>
    </source>
</evidence>
<dbReference type="Proteomes" id="UP000504844">
    <property type="component" value="Chromosome"/>
</dbReference>
<dbReference type="Pfam" id="PF00072">
    <property type="entry name" value="Response_reg"/>
    <property type="match status" value="2"/>
</dbReference>
<dbReference type="CDD" id="cd00088">
    <property type="entry name" value="HPT"/>
    <property type="match status" value="1"/>
</dbReference>
<evidence type="ECO:0000256" key="17">
    <source>
        <dbReference type="ARBA" id="ARBA00070152"/>
    </source>
</evidence>
<evidence type="ECO:0000259" key="22">
    <source>
        <dbReference type="PROSITE" id="PS50110"/>
    </source>
</evidence>
<dbReference type="KEGG" id="dee:HQN60_02985"/>
<dbReference type="RefSeq" id="WP_173532282.1">
    <property type="nucleotide sequence ID" value="NZ_CP054143.1"/>
</dbReference>
<proteinExistence type="predicted"/>
<keyword evidence="11" id="KW-1133">Transmembrane helix</keyword>
<dbReference type="PROSITE" id="PS50110">
    <property type="entry name" value="RESPONSE_REGULATORY"/>
    <property type="match status" value="2"/>
</dbReference>
<dbReference type="Gene3D" id="1.10.287.130">
    <property type="match status" value="1"/>
</dbReference>
<evidence type="ECO:0000313" key="24">
    <source>
        <dbReference type="EMBL" id="QKJ65774.1"/>
    </source>
</evidence>
<evidence type="ECO:0000256" key="11">
    <source>
        <dbReference type="ARBA" id="ARBA00022989"/>
    </source>
</evidence>
<evidence type="ECO:0000259" key="21">
    <source>
        <dbReference type="PROSITE" id="PS50109"/>
    </source>
</evidence>
<evidence type="ECO:0000256" key="10">
    <source>
        <dbReference type="ARBA" id="ARBA00022840"/>
    </source>
</evidence>
<dbReference type="InterPro" id="IPR036097">
    <property type="entry name" value="HisK_dim/P_sf"/>
</dbReference>
<keyword evidence="7" id="KW-0812">Transmembrane</keyword>
<comment type="catalytic activity">
    <reaction evidence="1">
        <text>ATP + protein L-histidine = ADP + protein N-phospho-L-histidine.</text>
        <dbReference type="EC" id="2.7.13.3"/>
    </reaction>
</comment>
<sequence>MNDQTLVSDWGNESLIDVQILAVDDNPNNLKLLRSILSEKGVRFRLANNGEMALKSVQVSLPDLILLDINMPGMDGYETCQQLKKDPVTHDIPVIFLSSISEGADIVKAYQSGGVDFVSKPFLAEVLLARVTTHIKLSRVRRALLNENTERKRAEAAADEANRMKSNFLANMSHEIRTPMNAIIGLTFLALRTELDAQQQDYLHKIQSSSHHLLGLLNDILDFSKIEAGHLAIESIHFELGKLLDDMLVVTRDKAKEKGLAISCELSPELPQSLIGDPLRLAQILINYVNNAIKFTHAGSVSVKVKLLERKESTAKLYFEVQDTGIGLSAEQIGRLFCSFSQADASTTRKYGGTGLGLAISKSLAELMGGSVGVESTEGKGSCFWFTASIGIAMQQSELNACRVIPSANRYSNILAELSRHKGTRLLLVEDNELNQMVATELLRTAGFVIDVAEHGGIAIEKLQACAPESPYALILMDMQMPVMDGIETTQHIRQNSNWCHIPIVAMTANTMQGDSERCLAAGMVDFVGKPIEPETLWSTLLRWLPEKGPEQLFSAPFAALTQDSMLDLALPARIEGLNIKSGLRRVNQNTQLYRTLLKTFIQSQADIPDLIRSALDLGDVKSAERMAHTLKGAAANISAEGVQAIAEQLEMAIRLTLPRARIDEEITATAVVLKSLLLQLQQLVGADSPTAASHFVALPAEEMLLVYQNLLELLQTYDASATDYILTFDAALRSGLGANFTVIQHAIENSDFAKALTLLEDILATESS</sequence>
<dbReference type="SUPFAM" id="SSF55874">
    <property type="entry name" value="ATPase domain of HSP90 chaperone/DNA topoisomerase II/histidine kinase"/>
    <property type="match status" value="1"/>
</dbReference>
<dbReference type="SMART" id="SM00073">
    <property type="entry name" value="HPT"/>
    <property type="match status" value="1"/>
</dbReference>
<dbReference type="AlphaFoldDB" id="A0A6M8SNK9"/>
<dbReference type="CDD" id="cd16922">
    <property type="entry name" value="HATPase_EvgS-ArcB-TorS-like"/>
    <property type="match status" value="1"/>
</dbReference>
<dbReference type="InterPro" id="IPR003661">
    <property type="entry name" value="HisK_dim/P_dom"/>
</dbReference>
<dbReference type="CDD" id="cd19920">
    <property type="entry name" value="REC_PA4781-like"/>
    <property type="match status" value="1"/>
</dbReference>
<dbReference type="SUPFAM" id="SSF52172">
    <property type="entry name" value="CheY-like"/>
    <property type="match status" value="2"/>
</dbReference>
<dbReference type="Gene3D" id="3.30.565.10">
    <property type="entry name" value="Histidine kinase-like ATPase, C-terminal domain"/>
    <property type="match status" value="1"/>
</dbReference>
<dbReference type="InterPro" id="IPR036890">
    <property type="entry name" value="HATPase_C_sf"/>
</dbReference>
<protein>
    <recommendedName>
        <fullName evidence="16">Sensory/regulatory protein RpfC</fullName>
        <ecNumber evidence="3">2.7.13.3</ecNumber>
    </recommendedName>
    <alternativeName>
        <fullName evidence="17">Virulence sensor protein BvgS</fullName>
    </alternativeName>
</protein>
<dbReference type="EC" id="2.7.13.3" evidence="3"/>
<evidence type="ECO:0000256" key="19">
    <source>
        <dbReference type="PROSITE-ProRule" id="PRU00169"/>
    </source>
</evidence>
<comment type="subcellular location">
    <subcellularLocation>
        <location evidence="2">Cell membrane</location>
        <topology evidence="2">Multi-pass membrane protein</topology>
    </subcellularLocation>
</comment>
<feature type="domain" description="HPt" evidence="23">
    <location>
        <begin position="590"/>
        <end position="688"/>
    </location>
</feature>
<keyword evidence="5 19" id="KW-0597">Phosphoprotein</keyword>
<evidence type="ECO:0000256" key="14">
    <source>
        <dbReference type="ARBA" id="ARBA00058004"/>
    </source>
</evidence>
<reference evidence="24 25" key="1">
    <citation type="submission" date="2020-05" db="EMBL/GenBank/DDBJ databases">
        <title>Complete genome sequence of Deefgea sp. D17.</title>
        <authorList>
            <person name="Bae J.-W."/>
            <person name="Han J.E."/>
        </authorList>
    </citation>
    <scope>NUCLEOTIDE SEQUENCE [LARGE SCALE GENOMIC DNA]</scope>
    <source>
        <strain evidence="24 25">D17</strain>
    </source>
</reference>
<dbReference type="PANTHER" id="PTHR45339">
    <property type="entry name" value="HYBRID SIGNAL TRANSDUCTION HISTIDINE KINASE J"/>
    <property type="match status" value="1"/>
</dbReference>
<feature type="modified residue" description="Phosphohistidine" evidence="18">
    <location>
        <position position="629"/>
    </location>
</feature>
<accession>A0A6M8SNK9</accession>
<dbReference type="PRINTS" id="PR00344">
    <property type="entry name" value="BCTRLSENSOR"/>
</dbReference>
<dbReference type="InterPro" id="IPR005467">
    <property type="entry name" value="His_kinase_dom"/>
</dbReference>
<evidence type="ECO:0000256" key="15">
    <source>
        <dbReference type="ARBA" id="ARBA00064003"/>
    </source>
</evidence>
<keyword evidence="8" id="KW-0547">Nucleotide-binding</keyword>
<dbReference type="InterPro" id="IPR003594">
    <property type="entry name" value="HATPase_dom"/>
</dbReference>
<dbReference type="SMART" id="SM00448">
    <property type="entry name" value="REC"/>
    <property type="match status" value="2"/>
</dbReference>
<dbReference type="PROSITE" id="PS50109">
    <property type="entry name" value="HIS_KIN"/>
    <property type="match status" value="1"/>
</dbReference>
<evidence type="ECO:0000256" key="20">
    <source>
        <dbReference type="SAM" id="Coils"/>
    </source>
</evidence>
<dbReference type="Pfam" id="PF00512">
    <property type="entry name" value="HisKA"/>
    <property type="match status" value="1"/>
</dbReference>
<gene>
    <name evidence="24" type="ORF">HQN60_02985</name>
</gene>
<keyword evidence="6" id="KW-0808">Transferase</keyword>
<name>A0A6M8SNK9_9NEIS</name>
<dbReference type="SUPFAM" id="SSF47226">
    <property type="entry name" value="Histidine-containing phosphotransfer domain, HPT domain"/>
    <property type="match status" value="1"/>
</dbReference>
<dbReference type="InterPro" id="IPR004358">
    <property type="entry name" value="Sig_transdc_His_kin-like_C"/>
</dbReference>
<dbReference type="FunFam" id="3.30.565.10:FF:000010">
    <property type="entry name" value="Sensor histidine kinase RcsC"/>
    <property type="match status" value="1"/>
</dbReference>
<dbReference type="Gene3D" id="3.40.50.2300">
    <property type="match status" value="2"/>
</dbReference>
<dbReference type="PANTHER" id="PTHR45339:SF1">
    <property type="entry name" value="HYBRID SIGNAL TRANSDUCTION HISTIDINE KINASE J"/>
    <property type="match status" value="1"/>
</dbReference>
<dbReference type="SMART" id="SM00388">
    <property type="entry name" value="HisKA"/>
    <property type="match status" value="1"/>
</dbReference>
<organism evidence="24 25">
    <name type="scientific">Deefgea piscis</name>
    <dbReference type="NCBI Taxonomy" id="2739061"/>
    <lineage>
        <taxon>Bacteria</taxon>
        <taxon>Pseudomonadati</taxon>
        <taxon>Pseudomonadota</taxon>
        <taxon>Betaproteobacteria</taxon>
        <taxon>Neisseriales</taxon>
        <taxon>Chitinibacteraceae</taxon>
        <taxon>Deefgea</taxon>
    </lineage>
</organism>
<dbReference type="InterPro" id="IPR001789">
    <property type="entry name" value="Sig_transdc_resp-reg_receiver"/>
</dbReference>
<dbReference type="InterPro" id="IPR011006">
    <property type="entry name" value="CheY-like_superfamily"/>
</dbReference>
<dbReference type="FunFam" id="1.10.287.130:FF:000002">
    <property type="entry name" value="Two-component osmosensing histidine kinase"/>
    <property type="match status" value="1"/>
</dbReference>
<dbReference type="CDD" id="cd00082">
    <property type="entry name" value="HisKA"/>
    <property type="match status" value="1"/>
</dbReference>
<dbReference type="GO" id="GO:0005886">
    <property type="term" value="C:plasma membrane"/>
    <property type="evidence" value="ECO:0007669"/>
    <property type="project" value="UniProtKB-SubCell"/>
</dbReference>
<feature type="coiled-coil region" evidence="20">
    <location>
        <begin position="137"/>
        <end position="171"/>
    </location>
</feature>
<feature type="modified residue" description="4-aspartylphosphate" evidence="19">
    <location>
        <position position="68"/>
    </location>
</feature>
<dbReference type="SUPFAM" id="SSF47384">
    <property type="entry name" value="Homodimeric domain of signal transducing histidine kinase"/>
    <property type="match status" value="1"/>
</dbReference>
<dbReference type="Gene3D" id="1.20.120.160">
    <property type="entry name" value="HPT domain"/>
    <property type="match status" value="1"/>
</dbReference>
<feature type="domain" description="Response regulatory" evidence="22">
    <location>
        <begin position="425"/>
        <end position="545"/>
    </location>
</feature>
<dbReference type="InterPro" id="IPR036641">
    <property type="entry name" value="HPT_dom_sf"/>
</dbReference>
<keyword evidence="9" id="KW-0418">Kinase</keyword>
<evidence type="ECO:0000313" key="25">
    <source>
        <dbReference type="Proteomes" id="UP000504844"/>
    </source>
</evidence>
<evidence type="ECO:0000256" key="9">
    <source>
        <dbReference type="ARBA" id="ARBA00022777"/>
    </source>
</evidence>
<keyword evidence="25" id="KW-1185">Reference proteome</keyword>
<evidence type="ECO:0000256" key="18">
    <source>
        <dbReference type="PROSITE-ProRule" id="PRU00110"/>
    </source>
</evidence>
<dbReference type="PROSITE" id="PS50894">
    <property type="entry name" value="HPT"/>
    <property type="match status" value="1"/>
</dbReference>
<dbReference type="SMART" id="SM00387">
    <property type="entry name" value="HATPase_c"/>
    <property type="match status" value="1"/>
</dbReference>
<dbReference type="Pfam" id="PF02518">
    <property type="entry name" value="HATPase_c"/>
    <property type="match status" value="1"/>
</dbReference>
<dbReference type="InterPro" id="IPR008207">
    <property type="entry name" value="Sig_transdc_His_kin_Hpt_dom"/>
</dbReference>
<keyword evidence="4" id="KW-1003">Cell membrane</keyword>
<dbReference type="GO" id="GO:0005524">
    <property type="term" value="F:ATP binding"/>
    <property type="evidence" value="ECO:0007669"/>
    <property type="project" value="UniProtKB-KW"/>
</dbReference>
<keyword evidence="12" id="KW-0902">Two-component regulatory system</keyword>
<comment type="function">
    <text evidence="14">Member of the two-component regulatory system BvgS/BvgA. Phosphorylates BvgA via a four-step phosphorelay in response to environmental signals.</text>
</comment>
<dbReference type="EMBL" id="CP054143">
    <property type="protein sequence ID" value="QKJ65774.1"/>
    <property type="molecule type" value="Genomic_DNA"/>
</dbReference>
<keyword evidence="10" id="KW-0067">ATP-binding</keyword>
<feature type="modified residue" description="4-aspartylphosphate" evidence="19">
    <location>
        <position position="478"/>
    </location>
</feature>
<evidence type="ECO:0000256" key="12">
    <source>
        <dbReference type="ARBA" id="ARBA00023012"/>
    </source>
</evidence>
<evidence type="ECO:0000256" key="6">
    <source>
        <dbReference type="ARBA" id="ARBA00022679"/>
    </source>
</evidence>
<keyword evidence="20" id="KW-0175">Coiled coil</keyword>
<feature type="domain" description="Response regulatory" evidence="22">
    <location>
        <begin position="19"/>
        <end position="135"/>
    </location>
</feature>
<dbReference type="GO" id="GO:0000155">
    <property type="term" value="F:phosphorelay sensor kinase activity"/>
    <property type="evidence" value="ECO:0007669"/>
    <property type="project" value="InterPro"/>
</dbReference>
<evidence type="ECO:0000256" key="8">
    <source>
        <dbReference type="ARBA" id="ARBA00022741"/>
    </source>
</evidence>
<dbReference type="CDD" id="cd17546">
    <property type="entry name" value="REC_hyHK_CKI1_RcsC-like"/>
    <property type="match status" value="1"/>
</dbReference>
<evidence type="ECO:0000256" key="5">
    <source>
        <dbReference type="ARBA" id="ARBA00022553"/>
    </source>
</evidence>
<evidence type="ECO:0000256" key="16">
    <source>
        <dbReference type="ARBA" id="ARBA00068150"/>
    </source>
</evidence>
<dbReference type="Pfam" id="PF01627">
    <property type="entry name" value="Hpt"/>
    <property type="match status" value="1"/>
</dbReference>
<evidence type="ECO:0000256" key="2">
    <source>
        <dbReference type="ARBA" id="ARBA00004651"/>
    </source>
</evidence>
<evidence type="ECO:0000256" key="13">
    <source>
        <dbReference type="ARBA" id="ARBA00023136"/>
    </source>
</evidence>
<keyword evidence="13" id="KW-0472">Membrane</keyword>